<accession>A0A8H5GB59</accession>
<organism evidence="2 3">
    <name type="scientific">Collybiopsis confluens</name>
    <dbReference type="NCBI Taxonomy" id="2823264"/>
    <lineage>
        <taxon>Eukaryota</taxon>
        <taxon>Fungi</taxon>
        <taxon>Dikarya</taxon>
        <taxon>Basidiomycota</taxon>
        <taxon>Agaricomycotina</taxon>
        <taxon>Agaricomycetes</taxon>
        <taxon>Agaricomycetidae</taxon>
        <taxon>Agaricales</taxon>
        <taxon>Marasmiineae</taxon>
        <taxon>Omphalotaceae</taxon>
        <taxon>Collybiopsis</taxon>
    </lineage>
</organism>
<comment type="caution">
    <text evidence="2">The sequence shown here is derived from an EMBL/GenBank/DDBJ whole genome shotgun (WGS) entry which is preliminary data.</text>
</comment>
<keyword evidence="3" id="KW-1185">Reference proteome</keyword>
<feature type="transmembrane region" description="Helical" evidence="1">
    <location>
        <begin position="47"/>
        <end position="71"/>
    </location>
</feature>
<keyword evidence="1" id="KW-1133">Transmembrane helix</keyword>
<keyword evidence="1" id="KW-0472">Membrane</keyword>
<name>A0A8H5GB59_9AGAR</name>
<dbReference type="OrthoDB" id="3039972at2759"/>
<keyword evidence="1" id="KW-0812">Transmembrane</keyword>
<dbReference type="Proteomes" id="UP000518752">
    <property type="component" value="Unassembled WGS sequence"/>
</dbReference>
<dbReference type="AlphaFoldDB" id="A0A8H5GB59"/>
<gene>
    <name evidence="2" type="ORF">D9757_012085</name>
</gene>
<sequence length="211" mass="23226">MPHLRTLSIINHLKSFAAEVCYMIASFLADGILICRCYHLWAARKSIIAAPTVLFVLNFGLFLAGLITEAVKEEHLSQPFLLRSSMAPGQKIFNLPVTFSVAFGTVTVVTNLLLIALIAGRIFWLTKKMHTASEHTSRTFSRLVVIIVESGFLYTFSLLVADCLIPVVNPLKLMPITAQTMGIAPTLIMVRMDLSASVESVSTKEQSTEIV</sequence>
<protein>
    <submittedName>
        <fullName evidence="2">Uncharacterized protein</fullName>
    </submittedName>
</protein>
<evidence type="ECO:0000256" key="1">
    <source>
        <dbReference type="SAM" id="Phobius"/>
    </source>
</evidence>
<feature type="transmembrane region" description="Helical" evidence="1">
    <location>
        <begin position="92"/>
        <end position="123"/>
    </location>
</feature>
<feature type="transmembrane region" description="Helical" evidence="1">
    <location>
        <begin position="20"/>
        <end position="41"/>
    </location>
</feature>
<proteinExistence type="predicted"/>
<feature type="transmembrane region" description="Helical" evidence="1">
    <location>
        <begin position="143"/>
        <end position="165"/>
    </location>
</feature>
<evidence type="ECO:0000313" key="3">
    <source>
        <dbReference type="Proteomes" id="UP000518752"/>
    </source>
</evidence>
<evidence type="ECO:0000313" key="2">
    <source>
        <dbReference type="EMBL" id="KAF5361540.1"/>
    </source>
</evidence>
<dbReference type="EMBL" id="JAACJN010000205">
    <property type="protein sequence ID" value="KAF5361540.1"/>
    <property type="molecule type" value="Genomic_DNA"/>
</dbReference>
<reference evidence="2 3" key="1">
    <citation type="journal article" date="2020" name="ISME J.">
        <title>Uncovering the hidden diversity of litter-decomposition mechanisms in mushroom-forming fungi.</title>
        <authorList>
            <person name="Floudas D."/>
            <person name="Bentzer J."/>
            <person name="Ahren D."/>
            <person name="Johansson T."/>
            <person name="Persson P."/>
            <person name="Tunlid A."/>
        </authorList>
    </citation>
    <scope>NUCLEOTIDE SEQUENCE [LARGE SCALE GENOMIC DNA]</scope>
    <source>
        <strain evidence="2 3">CBS 406.79</strain>
    </source>
</reference>